<feature type="transmembrane region" description="Helical" evidence="8">
    <location>
        <begin position="929"/>
        <end position="954"/>
    </location>
</feature>
<proteinExistence type="inferred from homology"/>
<dbReference type="Gene3D" id="3.30.70.1430">
    <property type="entry name" value="Multidrug efflux transporter AcrB pore domain"/>
    <property type="match status" value="2"/>
</dbReference>
<dbReference type="Gene3D" id="3.30.2090.10">
    <property type="entry name" value="Multidrug efflux transporter AcrB TolC docking domain, DN and DC subdomains"/>
    <property type="match status" value="2"/>
</dbReference>
<feature type="transmembrane region" description="Helical" evidence="8">
    <location>
        <begin position="484"/>
        <end position="507"/>
    </location>
</feature>
<gene>
    <name evidence="9" type="ORF">HW554_11660</name>
</gene>
<dbReference type="Proteomes" id="UP000565521">
    <property type="component" value="Unassembled WGS sequence"/>
</dbReference>
<name>A0A7Y7PPY1_9BACT</name>
<feature type="transmembrane region" description="Helical" evidence="8">
    <location>
        <begin position="342"/>
        <end position="361"/>
    </location>
</feature>
<dbReference type="PANTHER" id="PTHR32063:SF24">
    <property type="entry name" value="CATION EFFLUX SYSTEM (ACRB_ACRD_ACRF FAMILY)"/>
    <property type="match status" value="1"/>
</dbReference>
<keyword evidence="10" id="KW-1185">Reference proteome</keyword>
<evidence type="ECO:0000256" key="3">
    <source>
        <dbReference type="ARBA" id="ARBA00022448"/>
    </source>
</evidence>
<evidence type="ECO:0000313" key="10">
    <source>
        <dbReference type="Proteomes" id="UP000565521"/>
    </source>
</evidence>
<dbReference type="Gene3D" id="3.30.70.1320">
    <property type="entry name" value="Multidrug efflux transporter AcrB pore domain like"/>
    <property type="match status" value="1"/>
</dbReference>
<accession>A0A7Y7PPY1</accession>
<evidence type="ECO:0000256" key="4">
    <source>
        <dbReference type="ARBA" id="ARBA00022475"/>
    </source>
</evidence>
<feature type="transmembrane region" description="Helical" evidence="8">
    <location>
        <begin position="532"/>
        <end position="558"/>
    </location>
</feature>
<dbReference type="SUPFAM" id="SSF56954">
    <property type="entry name" value="Outer membrane efflux proteins (OEP)"/>
    <property type="match status" value="1"/>
</dbReference>
<feature type="transmembrane region" description="Helical" evidence="8">
    <location>
        <begin position="1053"/>
        <end position="1071"/>
    </location>
</feature>
<dbReference type="NCBIfam" id="TIGR00914">
    <property type="entry name" value="2A0601"/>
    <property type="match status" value="1"/>
</dbReference>
<feature type="transmembrane region" description="Helical" evidence="8">
    <location>
        <begin position="878"/>
        <end position="897"/>
    </location>
</feature>
<evidence type="ECO:0000256" key="6">
    <source>
        <dbReference type="ARBA" id="ARBA00022989"/>
    </source>
</evidence>
<dbReference type="GO" id="GO:0008324">
    <property type="term" value="F:monoatomic cation transmembrane transporter activity"/>
    <property type="evidence" value="ECO:0007669"/>
    <property type="project" value="InterPro"/>
</dbReference>
<protein>
    <submittedName>
        <fullName evidence="9">CusA/CzcA family heavy metal efflux RND transporter</fullName>
    </submittedName>
</protein>
<feature type="transmembrane region" description="Helical" evidence="8">
    <location>
        <begin position="904"/>
        <end position="923"/>
    </location>
</feature>
<keyword evidence="4" id="KW-1003">Cell membrane</keyword>
<evidence type="ECO:0000256" key="8">
    <source>
        <dbReference type="SAM" id="Phobius"/>
    </source>
</evidence>
<dbReference type="InterPro" id="IPR001036">
    <property type="entry name" value="Acrflvin-R"/>
</dbReference>
<dbReference type="EMBL" id="JABKAU010000019">
    <property type="protein sequence ID" value="NVO31870.1"/>
    <property type="molecule type" value="Genomic_DNA"/>
</dbReference>
<evidence type="ECO:0000256" key="2">
    <source>
        <dbReference type="ARBA" id="ARBA00010942"/>
    </source>
</evidence>
<keyword evidence="7 8" id="KW-0472">Membrane</keyword>
<evidence type="ECO:0000256" key="5">
    <source>
        <dbReference type="ARBA" id="ARBA00022692"/>
    </source>
</evidence>
<dbReference type="Gene3D" id="1.20.1600.10">
    <property type="entry name" value="Outer membrane efflux proteins (OEP)"/>
    <property type="match status" value="1"/>
</dbReference>
<organism evidence="9 10">
    <name type="scientific">Hymenobacter lapidiphilus</name>
    <dbReference type="NCBI Taxonomy" id="2608003"/>
    <lineage>
        <taxon>Bacteria</taxon>
        <taxon>Pseudomonadati</taxon>
        <taxon>Bacteroidota</taxon>
        <taxon>Cytophagia</taxon>
        <taxon>Cytophagales</taxon>
        <taxon>Hymenobacteraceae</taxon>
        <taxon>Hymenobacter</taxon>
    </lineage>
</organism>
<dbReference type="PANTHER" id="PTHR32063">
    <property type="match status" value="1"/>
</dbReference>
<dbReference type="GO" id="GO:0015562">
    <property type="term" value="F:efflux transmembrane transporter activity"/>
    <property type="evidence" value="ECO:0007669"/>
    <property type="project" value="InterPro"/>
</dbReference>
<dbReference type="SUPFAM" id="SSF82693">
    <property type="entry name" value="Multidrug efflux transporter AcrB pore domain, PN1, PN2, PC1 and PC2 subdomains"/>
    <property type="match status" value="3"/>
</dbReference>
<dbReference type="InterPro" id="IPR004763">
    <property type="entry name" value="CusA-like"/>
</dbReference>
<evidence type="ECO:0000256" key="7">
    <source>
        <dbReference type="ARBA" id="ARBA00023136"/>
    </source>
</evidence>
<keyword evidence="5 8" id="KW-0812">Transmembrane</keyword>
<dbReference type="RefSeq" id="WP_176908763.1">
    <property type="nucleotide sequence ID" value="NZ_JABKAU010000019.1"/>
</dbReference>
<reference evidence="9 10" key="1">
    <citation type="submission" date="2020-05" db="EMBL/GenBank/DDBJ databases">
        <title>Hymenobacter terrestris sp. nov. and Hymenobacter lapidiphilus sp. nov., isolated from regoliths in Antarctica.</title>
        <authorList>
            <person name="Sedlacek I."/>
            <person name="Pantucek R."/>
            <person name="Zeman M."/>
            <person name="Holochova P."/>
            <person name="Kralova S."/>
            <person name="Stankova E."/>
            <person name="Sedo O."/>
            <person name="Micenkova L."/>
            <person name="Svec P."/>
            <person name="Gupta V."/>
            <person name="Sood U."/>
            <person name="Korpole U.S."/>
            <person name="Lal R."/>
        </authorList>
    </citation>
    <scope>NUCLEOTIDE SEQUENCE [LARGE SCALE GENOMIC DNA]</scope>
    <source>
        <strain evidence="9 10">P5342</strain>
    </source>
</reference>
<dbReference type="GO" id="GO:0042910">
    <property type="term" value="F:xenobiotic transmembrane transporter activity"/>
    <property type="evidence" value="ECO:0007669"/>
    <property type="project" value="TreeGrafter"/>
</dbReference>
<evidence type="ECO:0000256" key="1">
    <source>
        <dbReference type="ARBA" id="ARBA00004651"/>
    </source>
</evidence>
<feature type="transmembrane region" description="Helical" evidence="8">
    <location>
        <begin position="975"/>
        <end position="996"/>
    </location>
</feature>
<dbReference type="GO" id="GO:0005886">
    <property type="term" value="C:plasma membrane"/>
    <property type="evidence" value="ECO:0007669"/>
    <property type="project" value="UniProtKB-SubCell"/>
</dbReference>
<keyword evidence="3" id="KW-0813">Transport</keyword>
<comment type="similarity">
    <text evidence="2">Belongs to the resistance-nodulation-cell division (RND) (TC 2.A.6) family.</text>
</comment>
<dbReference type="SUPFAM" id="SSF82714">
    <property type="entry name" value="Multidrug efflux transporter AcrB TolC docking domain, DN and DC subdomains"/>
    <property type="match status" value="2"/>
</dbReference>
<dbReference type="PRINTS" id="PR00702">
    <property type="entry name" value="ACRIFLAVINRP"/>
</dbReference>
<evidence type="ECO:0000313" key="9">
    <source>
        <dbReference type="EMBL" id="NVO31870.1"/>
    </source>
</evidence>
<feature type="transmembrane region" description="Helical" evidence="8">
    <location>
        <begin position="394"/>
        <end position="417"/>
    </location>
</feature>
<dbReference type="SUPFAM" id="SSF82866">
    <property type="entry name" value="Multidrug efflux transporter AcrB transmembrane domain"/>
    <property type="match status" value="2"/>
</dbReference>
<dbReference type="InterPro" id="IPR027463">
    <property type="entry name" value="AcrB_DN_DC_subdom"/>
</dbReference>
<comment type="subcellular location">
    <subcellularLocation>
        <location evidence="1">Cell membrane</location>
        <topology evidence="1">Multi-pass membrane protein</topology>
    </subcellularLocation>
</comment>
<dbReference type="Gene3D" id="1.20.1640.10">
    <property type="entry name" value="Multidrug efflux transporter AcrB transmembrane domain"/>
    <property type="match status" value="2"/>
</dbReference>
<keyword evidence="6 8" id="KW-1133">Transmembrane helix</keyword>
<feature type="transmembrane region" description="Helical" evidence="8">
    <location>
        <begin position="1008"/>
        <end position="1033"/>
    </location>
</feature>
<comment type="caution">
    <text evidence="9">The sequence shown here is derived from an EMBL/GenBank/DDBJ whole genome shotgun (WGS) entry which is preliminary data.</text>
</comment>
<feature type="transmembrane region" description="Helical" evidence="8">
    <location>
        <begin position="453"/>
        <end position="472"/>
    </location>
</feature>
<sequence length="1479" mass="160082">MLDSIIRFSIGHKLLIGLLTLALVAWGGYSVLHLPIDAVPDITNNQVQVITQTPSLGAPDVERLVTFPIEQAIATIPDVQEVRSFSRFGLSVVTIVFPDDTDIYWARNQVNERLKEAERQIPPGTGTPELAPVTTGLGEIYQYVLHPKKGYEKKFSPTELRTVQDWLVRRQLLGTPGVADVSSFGGNIKQYEVAVDPERLRAYNVSIGELFAALEQNNQNTGGAYIDKNPAAYFIRTEGLVGSLEDVGRIVVKAPAGGVPVLVRDVAEVRFGHAVRYGLMTRNQEGEVVGALVLMLKGANSSEVIKAVKERMAVIEKTLPEGLVIEPFLDRTKLVDHAISTVTKNLAEGALIVIFVLVLFLGNWRAGLVVASVIPLSMLFAISLMRVFGVSGNLLSLGAIDFGLIVDGAVIIVEAIVHRLATLNRPAGALALNSGEMDEEVYQASSKIRSSAAFGEIIILIVYLPLLALGGIEGKMFRPMAQTVAFAILGAFILSLTYVPMLSALALSRNTEHKPNISDRVLGNLARRYQRVVAWALGAKTLILGTALALFVGALLLFGTLGGEFIPTLEEGDFAVETRVLPGSSITYTAEKAQQAAGILLKNFPEVKEVVAKVGSSAIPTDPMPVEACDLIIVLKDKEDWTSADSREELVEKMSAKLSAIPGVTFGFQQPIQMRFNELISGAKQDVVIKIFGEDLQQLDDYAGQVGELVKGLPGATDLYVERATGQSQLVAQIDRNKLAQYGLSVEDVNSTVRAAFAGEVAGQVFEKERRFDLVVRLKEDARQDISNLRQLFIVAPDGRQVPLEQVAKVSLVSGPSQIQRDDAKRRIIVGFNVRGRDVESLVEQVQQRIEKRMKFAPGYYVTYGGQFENLQSARDRLLIAVPVALLLIFVLLYATFNSVSQSVMIFTAIPLSAIGGVLALWLRGMPFSISAGVGFIALFGVAVLNGIVLIGYFNQLKEEGMTDLRARILEGTHVRLRPVLMTATVASLGFLPMALSSSAGGEVQKPLATVVIGGLVTATLLTLLVLPVLYYLEEKWTARRAAKKASAAGSPAKLGVAGIVLLLTVGGALLSGRALAQAPTGSESGALNATQAVEVALAQSGTVLGAEQQLAAQQAAVRAARDFGRTTVQGNYGQYNSVRKDNSFTVTQPLAWPGYYRSLTALAKARVATQEQQLALVRADVRRQVRLQYEAAVHARHRLRTLRAQDSLYTEFVRAAQLRFRTGETARLEVATALVQQGETRIRLAQARTEYAVAVRQLQALLQRPAPVAVADSTLAPLVLQTPTAPGDTAVLARSLLAQVLAQQVAVARAETRVTQAQGKPGFSLGYFNQSLIGPQLVDGATRNYGAGDRFQGVQATVAVPLIQGPQKARVQAARLQEKVAQTGYARYQAELAGRVETLLLQLAEQQQCLQFYEQTGLPQAAVITRIATKAFKAGENGYTEYLLNLDRALRLRTDYLDALLQHNQTVIELDYLLSSGQ</sequence>
<feature type="transmembrane region" description="Helical" evidence="8">
    <location>
        <begin position="368"/>
        <end position="388"/>
    </location>
</feature>
<dbReference type="Gene3D" id="3.30.70.1440">
    <property type="entry name" value="Multidrug efflux transporter AcrB pore domain"/>
    <property type="match status" value="1"/>
</dbReference>
<dbReference type="Pfam" id="PF00873">
    <property type="entry name" value="ACR_tran"/>
    <property type="match status" value="1"/>
</dbReference>